<organism evidence="1 2">
    <name type="scientific">Ambispora leptoticha</name>
    <dbReference type="NCBI Taxonomy" id="144679"/>
    <lineage>
        <taxon>Eukaryota</taxon>
        <taxon>Fungi</taxon>
        <taxon>Fungi incertae sedis</taxon>
        <taxon>Mucoromycota</taxon>
        <taxon>Glomeromycotina</taxon>
        <taxon>Glomeromycetes</taxon>
        <taxon>Archaeosporales</taxon>
        <taxon>Ambisporaceae</taxon>
        <taxon>Ambispora</taxon>
    </lineage>
</organism>
<dbReference type="Proteomes" id="UP000789508">
    <property type="component" value="Unassembled WGS sequence"/>
</dbReference>
<protein>
    <submittedName>
        <fullName evidence="1">1131_t:CDS:1</fullName>
    </submittedName>
</protein>
<keyword evidence="2" id="KW-1185">Reference proteome</keyword>
<dbReference type="OrthoDB" id="2341968at2759"/>
<sequence>DGVKAILLFELLQYEIQDNNQYFAYCMADILFRMKNYGFLVLDSLEFMRNKYVSILLHTALHIVGDLTRKEFSMRSEYEIVSDESSGRVDYEIKKSENLIYVTKDKVHPGEISQASEILYSIEFNKKALEKNSEKYQVLCKGVKKILGIIVGLLKDRACVEKSPDTKRARVEGYHAKK</sequence>
<evidence type="ECO:0000313" key="2">
    <source>
        <dbReference type="Proteomes" id="UP000789508"/>
    </source>
</evidence>
<name>A0A9N8ZWC9_9GLOM</name>
<dbReference type="AlphaFoldDB" id="A0A9N8ZWC9"/>
<reference evidence="1" key="1">
    <citation type="submission" date="2021-06" db="EMBL/GenBank/DDBJ databases">
        <authorList>
            <person name="Kallberg Y."/>
            <person name="Tangrot J."/>
            <person name="Rosling A."/>
        </authorList>
    </citation>
    <scope>NUCLEOTIDE SEQUENCE</scope>
    <source>
        <strain evidence="1">FL130A</strain>
    </source>
</reference>
<comment type="caution">
    <text evidence="1">The sequence shown here is derived from an EMBL/GenBank/DDBJ whole genome shotgun (WGS) entry which is preliminary data.</text>
</comment>
<accession>A0A9N8ZWC9</accession>
<dbReference type="EMBL" id="CAJVPS010000793">
    <property type="protein sequence ID" value="CAG8509478.1"/>
    <property type="molecule type" value="Genomic_DNA"/>
</dbReference>
<evidence type="ECO:0000313" key="1">
    <source>
        <dbReference type="EMBL" id="CAG8509478.1"/>
    </source>
</evidence>
<feature type="non-terminal residue" evidence="1">
    <location>
        <position position="178"/>
    </location>
</feature>
<proteinExistence type="predicted"/>
<gene>
    <name evidence="1" type="ORF">ALEPTO_LOCUS3898</name>
</gene>